<keyword evidence="9 10" id="KW-0100">Branched-chain amino acid biosynthesis</keyword>
<dbReference type="InterPro" id="IPR013785">
    <property type="entry name" value="Aldolase_TIM"/>
</dbReference>
<dbReference type="SMART" id="SM00917">
    <property type="entry name" value="LeuA_dimer"/>
    <property type="match status" value="1"/>
</dbReference>
<dbReference type="Pfam" id="PF22615">
    <property type="entry name" value="IPMS_D2"/>
    <property type="match status" value="1"/>
</dbReference>
<dbReference type="Pfam" id="PF08502">
    <property type="entry name" value="LeuA_dimer"/>
    <property type="match status" value="1"/>
</dbReference>
<dbReference type="InterPro" id="IPR036230">
    <property type="entry name" value="LeuA_allosteric_dom_sf"/>
</dbReference>
<dbReference type="Gene3D" id="3.20.20.70">
    <property type="entry name" value="Aldolase class I"/>
    <property type="match status" value="1"/>
</dbReference>
<protein>
    <recommendedName>
        <fullName evidence="4 10">2-isopropylmalate synthase</fullName>
        <ecNumber evidence="4 10">2.3.3.13</ecNumber>
    </recommendedName>
    <alternativeName>
        <fullName evidence="10">Alpha-IPM synthase</fullName>
    </alternativeName>
    <alternativeName>
        <fullName evidence="10">Alpha-isopropylmalate synthase</fullName>
    </alternativeName>
</protein>
<dbReference type="HAMAP" id="MF_00572">
    <property type="entry name" value="LeuA_type2"/>
    <property type="match status" value="1"/>
</dbReference>
<reference evidence="12 13" key="1">
    <citation type="submission" date="2015-01" db="EMBL/GenBank/DDBJ databases">
        <title>Genome Sequence of Magnetospirillum magnetotacticum Strain MS-1.</title>
        <authorList>
            <person name="Marinov G.K."/>
            <person name="Smalley M.D."/>
            <person name="DeSalvo G."/>
        </authorList>
    </citation>
    <scope>NUCLEOTIDE SEQUENCE [LARGE SCALE GENOMIC DNA]</scope>
    <source>
        <strain evidence="12 13">MS-1</strain>
    </source>
</reference>
<evidence type="ECO:0000256" key="6">
    <source>
        <dbReference type="ARBA" id="ARBA00022605"/>
    </source>
</evidence>
<evidence type="ECO:0000256" key="1">
    <source>
        <dbReference type="ARBA" id="ARBA00000064"/>
    </source>
</evidence>
<dbReference type="Proteomes" id="UP000031971">
    <property type="component" value="Unassembled WGS sequence"/>
</dbReference>
<dbReference type="PROSITE" id="PS00815">
    <property type="entry name" value="AIPM_HOMOCIT_SYNTH_1"/>
    <property type="match status" value="1"/>
</dbReference>
<comment type="function">
    <text evidence="10">Catalyzes the condensation of the acetyl group of acetyl-CoA with 3-methyl-2-oxobutanoate (2-ketoisovalerate) to form 3-carboxy-3-hydroxy-4-methylpentanoate (2-isopropylmalate).</text>
</comment>
<evidence type="ECO:0000256" key="10">
    <source>
        <dbReference type="HAMAP-Rule" id="MF_00572"/>
    </source>
</evidence>
<dbReference type="InterPro" id="IPR002034">
    <property type="entry name" value="AIPM/Hcit_synth_CS"/>
</dbReference>
<feature type="binding site" evidence="10">
    <location>
        <position position="40"/>
    </location>
    <ligand>
        <name>Mg(2+)</name>
        <dbReference type="ChEBI" id="CHEBI:18420"/>
    </ligand>
</feature>
<evidence type="ECO:0000256" key="7">
    <source>
        <dbReference type="ARBA" id="ARBA00022679"/>
    </source>
</evidence>
<dbReference type="EC" id="2.3.3.13" evidence="4 10"/>
<comment type="cofactor">
    <cofactor evidence="10">
        <name>Mg(2+)</name>
        <dbReference type="ChEBI" id="CHEBI:18420"/>
    </cofactor>
</comment>
<evidence type="ECO:0000313" key="13">
    <source>
        <dbReference type="Proteomes" id="UP000031971"/>
    </source>
</evidence>
<dbReference type="InterPro" id="IPR005668">
    <property type="entry name" value="IPM_Synthase"/>
</dbReference>
<comment type="similarity">
    <text evidence="3 10">Belongs to the alpha-IPM synthase/homocitrate synthase family. LeuA type 2 subfamily.</text>
</comment>
<dbReference type="STRING" id="272627.CCC_03280"/>
<sequence>MMPAASTKYRAYPAIRLSHRRWPDATITRPPMWCSVDLRDGNQALIDPMGSDRKMALWQTLVGMGFKEIEVGFPAASQTDFDFIRLLIEGGHIPDDVTIQVLVQSREDLIRRTFEALAGAKRCILHMYNSTSEAQRRIVFGIDRQGCIDLALGGVKLVRELSAQRPEGEVVFQYSAESFTGTEPDFAVEIVEKVAEAWGATPERRMICNLPATVEMSTPNIYADVIEWFCATVKNRDSLIVSVHPHNDRGTGVAAAELAVMAGADRVEGTLFGNGERTGNVDVVTLALNLYTQGVDPALDLSDIDTVRRTAEHCTGLPVHPRHPYAGELVYTAFSGSHQDAIKKGFAARKKANDPVWEVPYLPIDPADVGRSYEAVIRINSQSGKGGIAAVLERDHGLEIPRPLQIDFARVVQAMADKAGRELDSGEIMAAFSQTYFKDWPLELVEYETHSEGRGASRTISATIRDRGVEKRIEGQGNGPLDAFIHALETGLGRKVKVRDYHEHAIGSGSEAQAACYVEIAGEGGGSVHGAALDSSITMASLKAVVSALNRA</sequence>
<evidence type="ECO:0000256" key="9">
    <source>
        <dbReference type="ARBA" id="ARBA00023304"/>
    </source>
</evidence>
<feature type="region of interest" description="Regulatory domain" evidence="10">
    <location>
        <begin position="439"/>
        <end position="552"/>
    </location>
</feature>
<dbReference type="PROSITE" id="PS00816">
    <property type="entry name" value="AIPM_HOMOCIT_SYNTH_2"/>
    <property type="match status" value="1"/>
</dbReference>
<evidence type="ECO:0000256" key="4">
    <source>
        <dbReference type="ARBA" id="ARBA00012973"/>
    </source>
</evidence>
<evidence type="ECO:0000259" key="11">
    <source>
        <dbReference type="PROSITE" id="PS50991"/>
    </source>
</evidence>
<comment type="subunit">
    <text evidence="10">Homodimer.</text>
</comment>
<dbReference type="EMBL" id="JXSL01000009">
    <property type="protein sequence ID" value="KIM00678.1"/>
    <property type="molecule type" value="Genomic_DNA"/>
</dbReference>
<dbReference type="InterPro" id="IPR054692">
    <property type="entry name" value="LeuA-like_post-cat"/>
</dbReference>
<evidence type="ECO:0000256" key="2">
    <source>
        <dbReference type="ARBA" id="ARBA00004689"/>
    </source>
</evidence>
<dbReference type="PANTHER" id="PTHR46911:SF1">
    <property type="entry name" value="2-ISOPROPYLMALATE SYNTHASE"/>
    <property type="match status" value="1"/>
</dbReference>
<evidence type="ECO:0000313" key="12">
    <source>
        <dbReference type="EMBL" id="KIM00678.1"/>
    </source>
</evidence>
<dbReference type="SUPFAM" id="SSF110921">
    <property type="entry name" value="2-isopropylmalate synthase LeuA, allosteric (dimerisation) domain"/>
    <property type="match status" value="1"/>
</dbReference>
<dbReference type="UniPathway" id="UPA00048">
    <property type="reaction ID" value="UER00070"/>
</dbReference>
<accession>A0A0C2UGK1</accession>
<keyword evidence="6 10" id="KW-0028">Amino-acid biosynthesis</keyword>
<evidence type="ECO:0000256" key="3">
    <source>
        <dbReference type="ARBA" id="ARBA00009767"/>
    </source>
</evidence>
<gene>
    <name evidence="10" type="primary">leuA</name>
    <name evidence="12" type="ORF">CCC_03280</name>
</gene>
<comment type="catalytic activity">
    <reaction evidence="1 10">
        <text>3-methyl-2-oxobutanoate + acetyl-CoA + H2O = (2S)-2-isopropylmalate + CoA + H(+)</text>
        <dbReference type="Rhea" id="RHEA:21524"/>
        <dbReference type="ChEBI" id="CHEBI:1178"/>
        <dbReference type="ChEBI" id="CHEBI:11851"/>
        <dbReference type="ChEBI" id="CHEBI:15377"/>
        <dbReference type="ChEBI" id="CHEBI:15378"/>
        <dbReference type="ChEBI" id="CHEBI:57287"/>
        <dbReference type="ChEBI" id="CHEBI:57288"/>
        <dbReference type="EC" id="2.3.3.13"/>
    </reaction>
</comment>
<dbReference type="AlphaFoldDB" id="A0A0C2UGK1"/>
<comment type="subcellular location">
    <subcellularLocation>
        <location evidence="10">Cytoplasm</location>
    </subcellularLocation>
</comment>
<organism evidence="12 13">
    <name type="scientific">Paramagnetospirillum magnetotacticum MS-1</name>
    <dbReference type="NCBI Taxonomy" id="272627"/>
    <lineage>
        <taxon>Bacteria</taxon>
        <taxon>Pseudomonadati</taxon>
        <taxon>Pseudomonadota</taxon>
        <taxon>Alphaproteobacteria</taxon>
        <taxon>Rhodospirillales</taxon>
        <taxon>Magnetospirillaceae</taxon>
        <taxon>Paramagnetospirillum</taxon>
    </lineage>
</organism>
<evidence type="ECO:0000256" key="5">
    <source>
        <dbReference type="ARBA" id="ARBA00022430"/>
    </source>
</evidence>
<proteinExistence type="inferred from homology"/>
<dbReference type="Gene3D" id="3.30.160.270">
    <property type="match status" value="1"/>
</dbReference>
<dbReference type="GO" id="GO:0005737">
    <property type="term" value="C:cytoplasm"/>
    <property type="evidence" value="ECO:0007669"/>
    <property type="project" value="UniProtKB-SubCell"/>
</dbReference>
<dbReference type="GO" id="GO:0003985">
    <property type="term" value="F:acetyl-CoA C-acetyltransferase activity"/>
    <property type="evidence" value="ECO:0007669"/>
    <property type="project" value="UniProtKB-UniRule"/>
</dbReference>
<keyword evidence="10" id="KW-0963">Cytoplasm</keyword>
<dbReference type="GO" id="GO:0003852">
    <property type="term" value="F:2-isopropylmalate synthase activity"/>
    <property type="evidence" value="ECO:0007669"/>
    <property type="project" value="UniProtKB-UniRule"/>
</dbReference>
<dbReference type="PANTHER" id="PTHR46911">
    <property type="match status" value="1"/>
</dbReference>
<keyword evidence="8 10" id="KW-0479">Metal-binding</keyword>
<dbReference type="NCBIfam" id="TIGR00970">
    <property type="entry name" value="leuA_yeast"/>
    <property type="match status" value="1"/>
</dbReference>
<dbReference type="GO" id="GO:0000287">
    <property type="term" value="F:magnesium ion binding"/>
    <property type="evidence" value="ECO:0007669"/>
    <property type="project" value="UniProtKB-UniRule"/>
</dbReference>
<dbReference type="CDD" id="cd07942">
    <property type="entry name" value="DRE_TIM_LeuA"/>
    <property type="match status" value="1"/>
</dbReference>
<dbReference type="OrthoDB" id="9803573at2"/>
<dbReference type="Pfam" id="PF00682">
    <property type="entry name" value="HMGL-like"/>
    <property type="match status" value="1"/>
</dbReference>
<dbReference type="InterPro" id="IPR013709">
    <property type="entry name" value="2-isopropylmalate_synth_dimer"/>
</dbReference>
<dbReference type="InterPro" id="IPR000891">
    <property type="entry name" value="PYR_CT"/>
</dbReference>
<name>A0A0C2UGK1_PARME</name>
<feature type="binding site" evidence="10">
    <location>
        <position position="244"/>
    </location>
    <ligand>
        <name>Mg(2+)</name>
        <dbReference type="ChEBI" id="CHEBI:18420"/>
    </ligand>
</feature>
<comment type="pathway">
    <text evidence="2 10">Amino-acid biosynthesis; L-leucine biosynthesis; L-leucine from 3-methyl-2-oxobutanoate: step 1/4.</text>
</comment>
<dbReference type="NCBIfam" id="NF002991">
    <property type="entry name" value="PRK03739.1"/>
    <property type="match status" value="1"/>
</dbReference>
<evidence type="ECO:0000256" key="8">
    <source>
        <dbReference type="ARBA" id="ARBA00022723"/>
    </source>
</evidence>
<dbReference type="SUPFAM" id="SSF89000">
    <property type="entry name" value="post-HMGL domain-like"/>
    <property type="match status" value="1"/>
</dbReference>
<feature type="binding site" evidence="10">
    <location>
        <position position="246"/>
    </location>
    <ligand>
        <name>Mg(2+)</name>
        <dbReference type="ChEBI" id="CHEBI:18420"/>
    </ligand>
</feature>
<keyword evidence="7 10" id="KW-0808">Transferase</keyword>
<dbReference type="RefSeq" id="WP_009868006.1">
    <property type="nucleotide sequence ID" value="NZ_JXSL01000009.1"/>
</dbReference>
<dbReference type="InterPro" id="IPR039371">
    <property type="entry name" value="LeuA_N_DRE-TIM"/>
</dbReference>
<keyword evidence="13" id="KW-1185">Reference proteome</keyword>
<comment type="caution">
    <text evidence="12">The sequence shown here is derived from an EMBL/GenBank/DDBJ whole genome shotgun (WGS) entry which is preliminary data.</text>
</comment>
<dbReference type="GO" id="GO:0009098">
    <property type="term" value="P:L-leucine biosynthetic process"/>
    <property type="evidence" value="ECO:0007669"/>
    <property type="project" value="UniProtKB-UniRule"/>
</dbReference>
<feature type="binding site" evidence="10">
    <location>
        <position position="280"/>
    </location>
    <ligand>
        <name>Mg(2+)</name>
        <dbReference type="ChEBI" id="CHEBI:18420"/>
    </ligand>
</feature>
<keyword evidence="5 10" id="KW-0432">Leucine biosynthesis</keyword>
<keyword evidence="10" id="KW-0460">Magnesium</keyword>
<feature type="domain" description="Pyruvate carboxyltransferase" evidence="11">
    <location>
        <begin position="31"/>
        <end position="305"/>
    </location>
</feature>
<dbReference type="PROSITE" id="PS50991">
    <property type="entry name" value="PYR_CT"/>
    <property type="match status" value="1"/>
</dbReference>
<dbReference type="SUPFAM" id="SSF51569">
    <property type="entry name" value="Aldolase"/>
    <property type="match status" value="1"/>
</dbReference>